<proteinExistence type="predicted"/>
<dbReference type="GO" id="GO:0001046">
    <property type="term" value="F:core promoter sequence-specific DNA binding"/>
    <property type="evidence" value="ECO:0007669"/>
    <property type="project" value="TreeGrafter"/>
</dbReference>
<dbReference type="AlphaFoldDB" id="A0A1M5UCU4"/>
<dbReference type="PANTHER" id="PTHR40455:SF1">
    <property type="entry name" value="ANTITOXIN HIGA"/>
    <property type="match status" value="1"/>
</dbReference>
<dbReference type="Gene3D" id="1.10.260.40">
    <property type="entry name" value="lambda repressor-like DNA-binding domains"/>
    <property type="match status" value="1"/>
</dbReference>
<dbReference type="GO" id="GO:0006355">
    <property type="term" value="P:regulation of DNA-templated transcription"/>
    <property type="evidence" value="ECO:0007669"/>
    <property type="project" value="InterPro"/>
</dbReference>
<dbReference type="EMBL" id="LT670817">
    <property type="protein sequence ID" value="SHH60646.1"/>
    <property type="molecule type" value="Genomic_DNA"/>
</dbReference>
<name>A0A1M5UCU4_9BRAD</name>
<dbReference type="Proteomes" id="UP000189796">
    <property type="component" value="Chromosome I"/>
</dbReference>
<evidence type="ECO:0000313" key="2">
    <source>
        <dbReference type="Proteomes" id="UP000189796"/>
    </source>
</evidence>
<organism evidence="1 2">
    <name type="scientific">Bradyrhizobium erythrophlei</name>
    <dbReference type="NCBI Taxonomy" id="1437360"/>
    <lineage>
        <taxon>Bacteria</taxon>
        <taxon>Pseudomonadati</taxon>
        <taxon>Pseudomonadota</taxon>
        <taxon>Alphaproteobacteria</taxon>
        <taxon>Hyphomicrobiales</taxon>
        <taxon>Nitrobacteraceae</taxon>
        <taxon>Bradyrhizobium</taxon>
    </lineage>
</organism>
<dbReference type="InterPro" id="IPR039060">
    <property type="entry name" value="Antitox_HigA"/>
</dbReference>
<dbReference type="InterPro" id="IPR010982">
    <property type="entry name" value="Lambda_DNA-bd_dom_sf"/>
</dbReference>
<dbReference type="RefSeq" id="WP_079604000.1">
    <property type="nucleotide sequence ID" value="NZ_LT670817.1"/>
</dbReference>
<accession>A0A1M5UCU4</accession>
<evidence type="ECO:0000313" key="1">
    <source>
        <dbReference type="EMBL" id="SHH60646.1"/>
    </source>
</evidence>
<protein>
    <submittedName>
        <fullName evidence="1">HTH-type transcriptional regulator / antitoxin HigA</fullName>
    </submittedName>
</protein>
<reference evidence="1 2" key="1">
    <citation type="submission" date="2016-11" db="EMBL/GenBank/DDBJ databases">
        <authorList>
            <person name="Jaros S."/>
            <person name="Januszkiewicz K."/>
            <person name="Wedrychowicz H."/>
        </authorList>
    </citation>
    <scope>NUCLEOTIDE SEQUENCE [LARGE SCALE GENOMIC DNA]</scope>
    <source>
        <strain evidence="1 2">GAS138</strain>
    </source>
</reference>
<gene>
    <name evidence="1" type="ORF">SAMN05443248_5376</name>
</gene>
<sequence length="123" mass="14316">MDIAPIKSHRDYRRVLREIEGLMNARRNSPEGDRLDVLVTLVEAWERKHYPLDLPDPVEAIKYHMEQSGLQPRDLIPFIGSRNRVHEVLNRRRELTLNMIRRLHTGLGIPAESLIKIGQHKAA</sequence>
<dbReference type="PANTHER" id="PTHR40455">
    <property type="entry name" value="ANTITOXIN HIGA"/>
    <property type="match status" value="1"/>
</dbReference>
<dbReference type="OrthoDB" id="9796786at2"/>